<feature type="domain" description="Sulfatase-modifying factor enzyme-like" evidence="1">
    <location>
        <begin position="11"/>
        <end position="291"/>
    </location>
</feature>
<evidence type="ECO:0000313" key="3">
    <source>
        <dbReference type="Proteomes" id="UP000552644"/>
    </source>
</evidence>
<accession>A0A7W7QTN8</accession>
<evidence type="ECO:0000313" key="2">
    <source>
        <dbReference type="EMBL" id="MBB4919016.1"/>
    </source>
</evidence>
<dbReference type="AlphaFoldDB" id="A0A7W7QTN8"/>
<organism evidence="2 3">
    <name type="scientific">Streptosporangium saharense</name>
    <dbReference type="NCBI Taxonomy" id="1706840"/>
    <lineage>
        <taxon>Bacteria</taxon>
        <taxon>Bacillati</taxon>
        <taxon>Actinomycetota</taxon>
        <taxon>Actinomycetes</taxon>
        <taxon>Streptosporangiales</taxon>
        <taxon>Streptosporangiaceae</taxon>
        <taxon>Streptosporangium</taxon>
    </lineage>
</organism>
<comment type="caution">
    <text evidence="2">The sequence shown here is derived from an EMBL/GenBank/DDBJ whole genome shotgun (WGS) entry which is preliminary data.</text>
</comment>
<gene>
    <name evidence="2" type="ORF">FHS44_006152</name>
</gene>
<dbReference type="GO" id="GO:0120147">
    <property type="term" value="F:formylglycine-generating oxidase activity"/>
    <property type="evidence" value="ECO:0007669"/>
    <property type="project" value="TreeGrafter"/>
</dbReference>
<dbReference type="RefSeq" id="WP_184720809.1">
    <property type="nucleotide sequence ID" value="NZ_JACHJP010000008.1"/>
</dbReference>
<dbReference type="InterPro" id="IPR005532">
    <property type="entry name" value="SUMF_dom"/>
</dbReference>
<protein>
    <submittedName>
        <fullName evidence="2">Formylglycine-generating enzyme required for sulfatase activity</fullName>
    </submittedName>
</protein>
<dbReference type="InterPro" id="IPR042095">
    <property type="entry name" value="SUMF_sf"/>
</dbReference>
<dbReference type="InterPro" id="IPR016187">
    <property type="entry name" value="CTDL_fold"/>
</dbReference>
<dbReference type="PANTHER" id="PTHR23150:SF19">
    <property type="entry name" value="FORMYLGLYCINE-GENERATING ENZYME"/>
    <property type="match status" value="1"/>
</dbReference>
<dbReference type="Gene3D" id="3.90.1580.10">
    <property type="entry name" value="paralog of FGE (formylglycine-generating enzyme)"/>
    <property type="match status" value="1"/>
</dbReference>
<dbReference type="SUPFAM" id="SSF56436">
    <property type="entry name" value="C-type lectin-like"/>
    <property type="match status" value="1"/>
</dbReference>
<evidence type="ECO:0000259" key="1">
    <source>
        <dbReference type="Pfam" id="PF03781"/>
    </source>
</evidence>
<dbReference type="EMBL" id="JACHJP010000008">
    <property type="protein sequence ID" value="MBB4919016.1"/>
    <property type="molecule type" value="Genomic_DNA"/>
</dbReference>
<dbReference type="Proteomes" id="UP000552644">
    <property type="component" value="Unassembled WGS sequence"/>
</dbReference>
<sequence>MTDTIAEGRANMVAIPGGRVLIGAPGAHLDQVGDAQPYPRTWFADESPRHPCQVAPFLLDRHPVTNASYDLFVRASGYRTEAEQRGFGLVYGEHFWEERAGACWRSPSGAGSDLTGRQRHPVVHIARADAEAYCAWASKRLPTEAEWEYAAHGSTWRPWPWGEDFDPACVNCAEHWAERLLGDLTDWHRWWAQRRSCQGERPATTPVGAFPGGDSPFGLADMAGNVAEWIATPYRLYAPEVNCDPILRLAQGRYGVLRGGGWMNMRWQVRTTERIACHPSYSTWATGFRCAADVDTEQLDFSR</sequence>
<dbReference type="PANTHER" id="PTHR23150">
    <property type="entry name" value="SULFATASE MODIFYING FACTOR 1, 2"/>
    <property type="match status" value="1"/>
</dbReference>
<dbReference type="Pfam" id="PF03781">
    <property type="entry name" value="FGE-sulfatase"/>
    <property type="match status" value="1"/>
</dbReference>
<dbReference type="InterPro" id="IPR051043">
    <property type="entry name" value="Sulfatase_Mod_Factor_Kinase"/>
</dbReference>
<reference evidence="2 3" key="1">
    <citation type="submission" date="2020-08" db="EMBL/GenBank/DDBJ databases">
        <title>Genomic Encyclopedia of Type Strains, Phase III (KMG-III): the genomes of soil and plant-associated and newly described type strains.</title>
        <authorList>
            <person name="Whitman W."/>
        </authorList>
    </citation>
    <scope>NUCLEOTIDE SEQUENCE [LARGE SCALE GENOMIC DNA]</scope>
    <source>
        <strain evidence="2 3">CECT 8840</strain>
    </source>
</reference>
<proteinExistence type="predicted"/>
<keyword evidence="3" id="KW-1185">Reference proteome</keyword>
<name>A0A7W7QTN8_9ACTN</name>